<protein>
    <submittedName>
        <fullName evidence="2">Alkaline phosphatase D</fullName>
        <ecNumber evidence="2">3.1.3.1</ecNumber>
    </submittedName>
</protein>
<gene>
    <name evidence="2" type="primary">phoD</name>
    <name evidence="2" type="ORF">OPDIPICF_04637</name>
</gene>
<sequence>MDRPLQIIELSKTTLSDVSITRRGFIVASAIAATGMMTGCKINCDEVVKEFPLGVASGEATDTSVQLWSRYSGGKSVRLMIWNKNDVDLRNPLADVPVVLEDGGFAHLQITQLNAGERYVYSFTEVDGSRPTGVYVNGEFRAALAPESLEPVRFAAGSCASNELIPFTLERAGLREDLDAFLFLGDTSYNDGSETVAEYRKRWSKNLKKKGFRRVRARNAVMMTWDDHEITNNWDPENIDPAVLANGTHTYFEHNPLRRLPSNPNQLWRKHSWGRTVDVFVLDSRSERLPSTRTTDQAQYIGPEQMAWLKTELASSSATFKLIMNSVPISKFPGIHALGEPDKWPGYPAQRNEILNFIEGNDIPGVVWLGGDVHFAACGRVSESGPGSESIEITVGPFAQVGNPAAIFLPRDQFDWSTPVNNYAELNFLPATGEVEVVYFGDLGNQLYKKRYQVA</sequence>
<dbReference type="SUPFAM" id="SSF56300">
    <property type="entry name" value="Metallo-dependent phosphatases"/>
    <property type="match status" value="1"/>
</dbReference>
<dbReference type="Gene3D" id="3.60.21.70">
    <property type="entry name" value="PhoD-like phosphatase"/>
    <property type="match status" value="1"/>
</dbReference>
<dbReference type="InterPro" id="IPR038607">
    <property type="entry name" value="PhoD-like_sf"/>
</dbReference>
<dbReference type="Proteomes" id="UP000441399">
    <property type="component" value="Unassembled WGS sequence"/>
</dbReference>
<dbReference type="OrthoDB" id="327733at2"/>
<feature type="domain" description="PhoD-like phosphatase metallophosphatase" evidence="1">
    <location>
        <begin position="154"/>
        <end position="400"/>
    </location>
</feature>
<dbReference type="PANTHER" id="PTHR43606">
    <property type="entry name" value="PHOSPHATASE, PUTATIVE (AFU_ORTHOLOGUE AFUA_6G08710)-RELATED"/>
    <property type="match status" value="1"/>
</dbReference>
<proteinExistence type="predicted"/>
<evidence type="ECO:0000259" key="1">
    <source>
        <dbReference type="Pfam" id="PF09423"/>
    </source>
</evidence>
<evidence type="ECO:0000313" key="2">
    <source>
        <dbReference type="EMBL" id="CAA0112350.1"/>
    </source>
</evidence>
<reference evidence="2 3" key="1">
    <citation type="submission" date="2019-11" db="EMBL/GenBank/DDBJ databases">
        <authorList>
            <person name="Holert J."/>
        </authorList>
    </citation>
    <scope>NUCLEOTIDE SEQUENCE [LARGE SCALE GENOMIC DNA]</scope>
    <source>
        <strain evidence="2">SB11_3</strain>
    </source>
</reference>
<dbReference type="PANTHER" id="PTHR43606:SF1">
    <property type="entry name" value="PHOD-LIKE PHOSPHATASE METALLOPHOSPHATASE DOMAIN-CONTAINING PROTEIN"/>
    <property type="match status" value="1"/>
</dbReference>
<dbReference type="GO" id="GO:0004035">
    <property type="term" value="F:alkaline phosphatase activity"/>
    <property type="evidence" value="ECO:0007669"/>
    <property type="project" value="UniProtKB-EC"/>
</dbReference>
<keyword evidence="2" id="KW-0378">Hydrolase</keyword>
<evidence type="ECO:0000313" key="3">
    <source>
        <dbReference type="Proteomes" id="UP000441399"/>
    </source>
</evidence>
<dbReference type="InterPro" id="IPR018946">
    <property type="entry name" value="PhoD-like_MPP"/>
</dbReference>
<dbReference type="Pfam" id="PF09423">
    <property type="entry name" value="PhoD"/>
    <property type="match status" value="1"/>
</dbReference>
<dbReference type="AlphaFoldDB" id="A0A5S9Q5R2"/>
<dbReference type="InterPro" id="IPR052900">
    <property type="entry name" value="Phospholipid_Metab_Enz"/>
</dbReference>
<name>A0A5S9Q5R2_9GAMM</name>
<dbReference type="EMBL" id="CACSIO010000013">
    <property type="protein sequence ID" value="CAA0112350.1"/>
    <property type="molecule type" value="Genomic_DNA"/>
</dbReference>
<dbReference type="EC" id="3.1.3.1" evidence="2"/>
<organism evidence="2 3">
    <name type="scientific">BD1-7 clade bacterium</name>
    <dbReference type="NCBI Taxonomy" id="2029982"/>
    <lineage>
        <taxon>Bacteria</taxon>
        <taxon>Pseudomonadati</taxon>
        <taxon>Pseudomonadota</taxon>
        <taxon>Gammaproteobacteria</taxon>
        <taxon>Cellvibrionales</taxon>
        <taxon>Spongiibacteraceae</taxon>
        <taxon>BD1-7 clade</taxon>
    </lineage>
</organism>
<dbReference type="InterPro" id="IPR029052">
    <property type="entry name" value="Metallo-depent_PP-like"/>
</dbReference>
<accession>A0A5S9Q5R2</accession>
<keyword evidence="3" id="KW-1185">Reference proteome</keyword>
<dbReference type="CDD" id="cd07389">
    <property type="entry name" value="MPP_PhoD"/>
    <property type="match status" value="1"/>
</dbReference>
<dbReference type="Gene3D" id="2.60.40.380">
    <property type="entry name" value="Purple acid phosphatase-like, N-terminal"/>
    <property type="match status" value="1"/>
</dbReference>